<evidence type="ECO:0000313" key="1">
    <source>
        <dbReference type="EMBL" id="PFJ29357.1"/>
    </source>
</evidence>
<protein>
    <submittedName>
        <fullName evidence="1">Uncharacterized protein</fullName>
    </submittedName>
</protein>
<accession>A0A9X6WGX1</accession>
<name>A0A9X6WGX1_BACTU</name>
<organism evidence="1 2">
    <name type="scientific">Bacillus thuringiensis</name>
    <dbReference type="NCBI Taxonomy" id="1428"/>
    <lineage>
        <taxon>Bacteria</taxon>
        <taxon>Bacillati</taxon>
        <taxon>Bacillota</taxon>
        <taxon>Bacilli</taxon>
        <taxon>Bacillales</taxon>
        <taxon>Bacillaceae</taxon>
        <taxon>Bacillus</taxon>
        <taxon>Bacillus cereus group</taxon>
    </lineage>
</organism>
<reference evidence="1 2" key="1">
    <citation type="submission" date="2017-09" db="EMBL/GenBank/DDBJ databases">
        <title>Large-scale bioinformatics analysis of Bacillus genomes uncovers conserved roles of natural products in bacterial physiology.</title>
        <authorList>
            <consortium name="Agbiome Team Llc"/>
            <person name="Bleich R.M."/>
            <person name="Grubbs K.J."/>
            <person name="Santa Maria K.C."/>
            <person name="Allen S.E."/>
            <person name="Farag S."/>
            <person name="Shank E.A."/>
            <person name="Bowers A."/>
        </authorList>
    </citation>
    <scope>NUCLEOTIDE SEQUENCE [LARGE SCALE GENOMIC DNA]</scope>
    <source>
        <strain evidence="1 2">AFS085496</strain>
    </source>
</reference>
<gene>
    <name evidence="1" type="ORF">COJ15_31705</name>
</gene>
<proteinExistence type="predicted"/>
<dbReference type="Proteomes" id="UP000224003">
    <property type="component" value="Unassembled WGS sequence"/>
</dbReference>
<sequence length="183" mass="21415">MLKKIIISLFVVLCIGAIASFYITNSEAKKVIKENKISEEQSSLQIVTLGERIESDKIYFIQWESLNKKAQTEAIKKHKIFMFSPKEFQDKKNAELIKELIKNQKTVLFYGYRMNVKDILDSANNPIPYLEIKSSKQIYHYLYGYGYSDEAQRMLPITIMGNFTKDTMNIHLSEYLIKTYTKK</sequence>
<dbReference type="EMBL" id="NUVX01000078">
    <property type="protein sequence ID" value="PFJ29357.1"/>
    <property type="molecule type" value="Genomic_DNA"/>
</dbReference>
<evidence type="ECO:0000313" key="2">
    <source>
        <dbReference type="Proteomes" id="UP000224003"/>
    </source>
</evidence>
<dbReference type="AlphaFoldDB" id="A0A9X6WGX1"/>
<dbReference type="RefSeq" id="WP_098006241.1">
    <property type="nucleotide sequence ID" value="NZ_NUVX01000078.1"/>
</dbReference>
<comment type="caution">
    <text evidence="1">The sequence shown here is derived from an EMBL/GenBank/DDBJ whole genome shotgun (WGS) entry which is preliminary data.</text>
</comment>